<accession>A0A7V8JU23</accession>
<gene>
    <name evidence="1" type="ORF">GAK35_02171</name>
</gene>
<evidence type="ECO:0000313" key="1">
    <source>
        <dbReference type="EMBL" id="KAF1043474.1"/>
    </source>
</evidence>
<sequence length="417" mass="44780">MRGTHVVQVAIRHVHRLRRGHADAQLAGDLGHRADRLLARRQHAVQRIARAHAFQHRIEAALRHRRDAGPGRDERLGDDIVPCHAPVGAAGTHRRHHRRIAAGIDARRGPVVAGRGGDLLHLPVHRADHADPAEACVACGQRIEGGAVVEVAGIVAAPVQRHAEAGGRMRIVQRGQQHRLDAGIAGAGGKQHQLGMFARLPGAGSEAAFQAEAVACLQAIQHAFGEQPAGHAPDVEFQPAIVGRGQIGDREAAAAAIVEVKLQILARTHLGRLPGRRLHDQTRDAGDERALLQHARFEAQGLRLQRPAGNLDAHVAAGAALAQQHFVLGQRIGRTQRHIVVAAMAACQHAHLAAAAFAAAAGEWHRRALRQRGVQQQVVAGFETLAGIAQFDDVIVLHLVLRLRENHPVNGVIVRLE</sequence>
<organism evidence="1 2">
    <name type="scientific">Herbaspirillum frisingense</name>
    <dbReference type="NCBI Taxonomy" id="92645"/>
    <lineage>
        <taxon>Bacteria</taxon>
        <taxon>Pseudomonadati</taxon>
        <taxon>Pseudomonadota</taxon>
        <taxon>Betaproteobacteria</taxon>
        <taxon>Burkholderiales</taxon>
        <taxon>Oxalobacteraceae</taxon>
        <taxon>Herbaspirillum</taxon>
    </lineage>
</organism>
<dbReference type="Proteomes" id="UP000462435">
    <property type="component" value="Unassembled WGS sequence"/>
</dbReference>
<proteinExistence type="predicted"/>
<name>A0A7V8JU23_9BURK</name>
<dbReference type="EMBL" id="WNDX01000059">
    <property type="protein sequence ID" value="KAF1043474.1"/>
    <property type="molecule type" value="Genomic_DNA"/>
</dbReference>
<evidence type="ECO:0000313" key="2">
    <source>
        <dbReference type="Proteomes" id="UP000462435"/>
    </source>
</evidence>
<dbReference type="AlphaFoldDB" id="A0A7V8JU23"/>
<comment type="caution">
    <text evidence="1">The sequence shown here is derived from an EMBL/GenBank/DDBJ whole genome shotgun (WGS) entry which is preliminary data.</text>
</comment>
<reference evidence="2" key="1">
    <citation type="journal article" date="2020" name="MBio">
        <title>Horizontal gene transfer to a defensive symbiont with a reduced genome amongst a multipartite beetle microbiome.</title>
        <authorList>
            <person name="Waterworth S.C."/>
            <person name="Florez L.V."/>
            <person name="Rees E.R."/>
            <person name="Hertweck C."/>
            <person name="Kaltenpoth M."/>
            <person name="Kwan J.C."/>
        </authorList>
    </citation>
    <scope>NUCLEOTIDE SEQUENCE [LARGE SCALE GENOMIC DNA]</scope>
</reference>
<protein>
    <submittedName>
        <fullName evidence="1">Uncharacterized protein</fullName>
    </submittedName>
</protein>